<comment type="similarity">
    <text evidence="1">Belongs to the globin family.</text>
</comment>
<keyword evidence="1" id="KW-0479">Metal-binding</keyword>
<dbReference type="Pfam" id="PF00042">
    <property type="entry name" value="Globin"/>
    <property type="match status" value="1"/>
</dbReference>
<gene>
    <name evidence="3" type="ORF">FisN_16Lh317</name>
</gene>
<name>A0A1Z5KPX1_FISSO</name>
<keyword evidence="1" id="KW-0349">Heme</keyword>
<dbReference type="GO" id="GO:0019825">
    <property type="term" value="F:oxygen binding"/>
    <property type="evidence" value="ECO:0007669"/>
    <property type="project" value="InterPro"/>
</dbReference>
<protein>
    <recommendedName>
        <fullName evidence="2">Globin domain-containing protein</fullName>
    </recommendedName>
</protein>
<dbReference type="AlphaFoldDB" id="A0A1Z5KPX1"/>
<dbReference type="Gene3D" id="1.10.490.10">
    <property type="entry name" value="Globins"/>
    <property type="match status" value="1"/>
</dbReference>
<sequence>MTSIEVASPACVMKVINRWETARQRNGFDEQLDIDTLLALFKMDPQVKPIYGFAVEKEVKAQGMQRMGVLIYGLQVVKMFDVILSALGPDEELFYDVVTEMGEQHCKHGLTPDHFTLLCGAVMGVLETIMDTEWTKDVRAAWSQVIECVNAEIVKSMLKRMEKTAPSNSLSTLSRTGVASSYSLTRAA</sequence>
<keyword evidence="1" id="KW-0408">Iron</keyword>
<dbReference type="InterPro" id="IPR044399">
    <property type="entry name" value="Mb-like_M"/>
</dbReference>
<dbReference type="InterPro" id="IPR000971">
    <property type="entry name" value="Globin"/>
</dbReference>
<dbReference type="InterPro" id="IPR009050">
    <property type="entry name" value="Globin-like_sf"/>
</dbReference>
<proteinExistence type="inferred from homology"/>
<dbReference type="InParanoid" id="A0A1Z5KPX1"/>
<keyword evidence="1" id="KW-0561">Oxygen transport</keyword>
<evidence type="ECO:0000259" key="2">
    <source>
        <dbReference type="Pfam" id="PF00042"/>
    </source>
</evidence>
<dbReference type="InterPro" id="IPR012292">
    <property type="entry name" value="Globin/Proto"/>
</dbReference>
<reference evidence="3 4" key="1">
    <citation type="journal article" date="2015" name="Plant Cell">
        <title>Oil accumulation by the oleaginous diatom Fistulifera solaris as revealed by the genome and transcriptome.</title>
        <authorList>
            <person name="Tanaka T."/>
            <person name="Maeda Y."/>
            <person name="Veluchamy A."/>
            <person name="Tanaka M."/>
            <person name="Abida H."/>
            <person name="Marechal E."/>
            <person name="Bowler C."/>
            <person name="Muto M."/>
            <person name="Sunaga Y."/>
            <person name="Tanaka M."/>
            <person name="Yoshino T."/>
            <person name="Taniguchi T."/>
            <person name="Fukuda Y."/>
            <person name="Nemoto M."/>
            <person name="Matsumoto M."/>
            <person name="Wong P.S."/>
            <person name="Aburatani S."/>
            <person name="Fujibuchi W."/>
        </authorList>
    </citation>
    <scope>NUCLEOTIDE SEQUENCE [LARGE SCALE GENOMIC DNA]</scope>
    <source>
        <strain evidence="3 4">JPCC DA0580</strain>
    </source>
</reference>
<comment type="caution">
    <text evidence="3">The sequence shown here is derived from an EMBL/GenBank/DDBJ whole genome shotgun (WGS) entry which is preliminary data.</text>
</comment>
<dbReference type="GO" id="GO:0020037">
    <property type="term" value="F:heme binding"/>
    <property type="evidence" value="ECO:0007669"/>
    <property type="project" value="InterPro"/>
</dbReference>
<keyword evidence="4" id="KW-1185">Reference proteome</keyword>
<dbReference type="OrthoDB" id="436496at2759"/>
<dbReference type="EMBL" id="BDSP01000263">
    <property type="protein sequence ID" value="GAX27988.1"/>
    <property type="molecule type" value="Genomic_DNA"/>
</dbReference>
<dbReference type="GO" id="GO:0005344">
    <property type="term" value="F:oxygen carrier activity"/>
    <property type="evidence" value="ECO:0007669"/>
    <property type="project" value="UniProtKB-KW"/>
</dbReference>
<feature type="domain" description="Globin" evidence="2">
    <location>
        <begin position="35"/>
        <end position="153"/>
    </location>
</feature>
<organism evidence="3 4">
    <name type="scientific">Fistulifera solaris</name>
    <name type="common">Oleaginous diatom</name>
    <dbReference type="NCBI Taxonomy" id="1519565"/>
    <lineage>
        <taxon>Eukaryota</taxon>
        <taxon>Sar</taxon>
        <taxon>Stramenopiles</taxon>
        <taxon>Ochrophyta</taxon>
        <taxon>Bacillariophyta</taxon>
        <taxon>Bacillariophyceae</taxon>
        <taxon>Bacillariophycidae</taxon>
        <taxon>Naviculales</taxon>
        <taxon>Naviculaceae</taxon>
        <taxon>Fistulifera</taxon>
    </lineage>
</organism>
<dbReference type="Proteomes" id="UP000198406">
    <property type="component" value="Unassembled WGS sequence"/>
</dbReference>
<accession>A0A1Z5KPX1</accession>
<evidence type="ECO:0000313" key="4">
    <source>
        <dbReference type="Proteomes" id="UP000198406"/>
    </source>
</evidence>
<dbReference type="SUPFAM" id="SSF46458">
    <property type="entry name" value="Globin-like"/>
    <property type="match status" value="1"/>
</dbReference>
<keyword evidence="1" id="KW-0813">Transport</keyword>
<evidence type="ECO:0000256" key="1">
    <source>
        <dbReference type="RuleBase" id="RU000356"/>
    </source>
</evidence>
<evidence type="ECO:0000313" key="3">
    <source>
        <dbReference type="EMBL" id="GAX27988.1"/>
    </source>
</evidence>
<dbReference type="CDD" id="cd01040">
    <property type="entry name" value="Mb-like"/>
    <property type="match status" value="1"/>
</dbReference>